<sequence>MSEFVFFFRASDDAQRDAMGTPERAQQSMQKWLAWTRELEAGGHLKSGGLPLERSGRVVRGKDAVVTDGPYVEVKDLVAGFIVIEARDLAQAVELSKGCPMLAGGGSVEIRPVIPNLIS</sequence>
<accession>A0A0F6W0P0</accession>
<dbReference type="SUPFAM" id="SSF54909">
    <property type="entry name" value="Dimeric alpha+beta barrel"/>
    <property type="match status" value="1"/>
</dbReference>
<organism evidence="3 4">
    <name type="scientific">Sandaracinus amylolyticus</name>
    <dbReference type="NCBI Taxonomy" id="927083"/>
    <lineage>
        <taxon>Bacteria</taxon>
        <taxon>Pseudomonadati</taxon>
        <taxon>Myxococcota</taxon>
        <taxon>Polyangia</taxon>
        <taxon>Polyangiales</taxon>
        <taxon>Sandaracinaceae</taxon>
        <taxon>Sandaracinus</taxon>
    </lineage>
</organism>
<dbReference type="AlphaFoldDB" id="A0A0F6W0P0"/>
<dbReference type="PANTHER" id="PTHR35174">
    <property type="entry name" value="BLL7171 PROTEIN-RELATED"/>
    <property type="match status" value="1"/>
</dbReference>
<reference evidence="3 4" key="1">
    <citation type="submission" date="2015-03" db="EMBL/GenBank/DDBJ databases">
        <title>Genome assembly of Sandaracinus amylolyticus DSM 53668.</title>
        <authorList>
            <person name="Sharma G."/>
            <person name="Subramanian S."/>
        </authorList>
    </citation>
    <scope>NUCLEOTIDE SEQUENCE [LARGE SCALE GENOMIC DNA]</scope>
    <source>
        <strain evidence="3 4">DSM 53668</strain>
    </source>
</reference>
<name>A0A0F6W0P0_9BACT</name>
<evidence type="ECO:0000256" key="1">
    <source>
        <dbReference type="ARBA" id="ARBA00007689"/>
    </source>
</evidence>
<dbReference type="InterPro" id="IPR011008">
    <property type="entry name" value="Dimeric_a/b-barrel"/>
</dbReference>
<gene>
    <name evidence="3" type="ORF">DB32_001395</name>
</gene>
<dbReference type="InterPro" id="IPR005545">
    <property type="entry name" value="YCII"/>
</dbReference>
<dbReference type="OrthoDB" id="9807535at2"/>
<dbReference type="RefSeq" id="WP_053231603.1">
    <property type="nucleotide sequence ID" value="NZ_CP011125.1"/>
</dbReference>
<dbReference type="Gene3D" id="3.30.70.1060">
    <property type="entry name" value="Dimeric alpha+beta barrel"/>
    <property type="match status" value="1"/>
</dbReference>
<dbReference type="Pfam" id="PF03795">
    <property type="entry name" value="YCII"/>
    <property type="match status" value="1"/>
</dbReference>
<dbReference type="EMBL" id="CP011125">
    <property type="protein sequence ID" value="AKF04246.1"/>
    <property type="molecule type" value="Genomic_DNA"/>
</dbReference>
<comment type="similarity">
    <text evidence="1">Belongs to the YciI family.</text>
</comment>
<keyword evidence="4" id="KW-1185">Reference proteome</keyword>
<evidence type="ECO:0000259" key="2">
    <source>
        <dbReference type="Pfam" id="PF03795"/>
    </source>
</evidence>
<protein>
    <recommendedName>
        <fullName evidence="2">YCII-related domain-containing protein</fullName>
    </recommendedName>
</protein>
<feature type="domain" description="YCII-related" evidence="2">
    <location>
        <begin position="15"/>
        <end position="115"/>
    </location>
</feature>
<dbReference type="Proteomes" id="UP000034883">
    <property type="component" value="Chromosome"/>
</dbReference>
<dbReference type="STRING" id="927083.DB32_001395"/>
<evidence type="ECO:0000313" key="3">
    <source>
        <dbReference type="EMBL" id="AKF04246.1"/>
    </source>
</evidence>
<proteinExistence type="inferred from homology"/>
<evidence type="ECO:0000313" key="4">
    <source>
        <dbReference type="Proteomes" id="UP000034883"/>
    </source>
</evidence>
<dbReference type="KEGG" id="samy:DB32_001395"/>